<evidence type="ECO:0000313" key="1">
    <source>
        <dbReference type="EMBL" id="SER45488.1"/>
    </source>
</evidence>
<reference evidence="2" key="1">
    <citation type="submission" date="2016-10" db="EMBL/GenBank/DDBJ databases">
        <authorList>
            <person name="Varghese N."/>
            <person name="Submissions S."/>
        </authorList>
    </citation>
    <scope>NUCLEOTIDE SEQUENCE [LARGE SCALE GENOMIC DNA]</scope>
    <source>
        <strain evidence="2">S1b</strain>
    </source>
</reference>
<dbReference type="AlphaFoldDB" id="A0A1H9PBC3"/>
<name>A0A1H9PBC3_9FIRM</name>
<organism evidence="1 2">
    <name type="scientific">Lachnobacterium bovis</name>
    <dbReference type="NCBI Taxonomy" id="140626"/>
    <lineage>
        <taxon>Bacteria</taxon>
        <taxon>Bacillati</taxon>
        <taxon>Bacillota</taxon>
        <taxon>Clostridia</taxon>
        <taxon>Lachnospirales</taxon>
        <taxon>Lachnospiraceae</taxon>
        <taxon>Lachnobacterium</taxon>
    </lineage>
</organism>
<dbReference type="RefSeq" id="WP_029066916.1">
    <property type="nucleotide sequence ID" value="NZ_FOGW01000004.1"/>
</dbReference>
<keyword evidence="2" id="KW-1185">Reference proteome</keyword>
<accession>A0A1H9PBC3</accession>
<gene>
    <name evidence="1" type="ORF">SAMN02910429_00179</name>
</gene>
<evidence type="ECO:0000313" key="2">
    <source>
        <dbReference type="Proteomes" id="UP000182471"/>
    </source>
</evidence>
<dbReference type="Proteomes" id="UP000182471">
    <property type="component" value="Unassembled WGS sequence"/>
</dbReference>
<sequence length="91" mass="10295">MADVLEISQNDVQEENAKIAKVGNFINDKKIKLKDKVSNIEIAKEMSELVDVAQKVQKTLKNSIVNEAENIKSLGLEYKDIDFVQAKEMEN</sequence>
<dbReference type="EMBL" id="FOGW01000004">
    <property type="protein sequence ID" value="SER45488.1"/>
    <property type="molecule type" value="Genomic_DNA"/>
</dbReference>
<protein>
    <submittedName>
        <fullName evidence="1">Type VII secretion effector, SACOL2603 family</fullName>
    </submittedName>
</protein>
<proteinExistence type="predicted"/>